<evidence type="ECO:0000313" key="2">
    <source>
        <dbReference type="EMBL" id="PIP22318.1"/>
    </source>
</evidence>
<evidence type="ECO:0000256" key="1">
    <source>
        <dbReference type="SAM" id="Phobius"/>
    </source>
</evidence>
<dbReference type="Proteomes" id="UP000229054">
    <property type="component" value="Unassembled WGS sequence"/>
</dbReference>
<reference evidence="2 3" key="1">
    <citation type="submission" date="2017-09" db="EMBL/GenBank/DDBJ databases">
        <title>Depth-based differentiation of microbial function through sediment-hosted aquifers and enrichment of novel symbionts in the deep terrestrial subsurface.</title>
        <authorList>
            <person name="Probst A.J."/>
            <person name="Ladd B."/>
            <person name="Jarett J.K."/>
            <person name="Geller-Mcgrath D.E."/>
            <person name="Sieber C.M."/>
            <person name="Emerson J.B."/>
            <person name="Anantharaman K."/>
            <person name="Thomas B.C."/>
            <person name="Malmstrom R."/>
            <person name="Stieglmeier M."/>
            <person name="Klingl A."/>
            <person name="Woyke T."/>
            <person name="Ryan C.M."/>
            <person name="Banfield J.F."/>
        </authorList>
    </citation>
    <scope>NUCLEOTIDE SEQUENCE [LARGE SCALE GENOMIC DNA]</scope>
    <source>
        <strain evidence="2">CG23_combo_of_CG06-09_8_20_14_all_39_25</strain>
    </source>
</reference>
<keyword evidence="1" id="KW-0812">Transmembrane</keyword>
<sequence length="95" mass="11106">MIQDLPETKRKIIFWAVIIIISLGLLSKFVQITQERLRQVKGEEVKEELGIPYLQNQLEELPKIEMPKIDENLLKQFEELLKQTEGQSAQEQTAE</sequence>
<evidence type="ECO:0000313" key="3">
    <source>
        <dbReference type="Proteomes" id="UP000229054"/>
    </source>
</evidence>
<comment type="caution">
    <text evidence="2">The sequence shown here is derived from an EMBL/GenBank/DDBJ whole genome shotgun (WGS) entry which is preliminary data.</text>
</comment>
<feature type="transmembrane region" description="Helical" evidence="1">
    <location>
        <begin position="12"/>
        <end position="30"/>
    </location>
</feature>
<dbReference type="AlphaFoldDB" id="A0A2G9YSW4"/>
<organism evidence="2 3">
    <name type="scientific">Candidatus Nealsonbacteria bacterium CG23_combo_of_CG06-09_8_20_14_all_39_25</name>
    <dbReference type="NCBI Taxonomy" id="1974723"/>
    <lineage>
        <taxon>Bacteria</taxon>
        <taxon>Candidatus Nealsoniibacteriota</taxon>
    </lineage>
</organism>
<keyword evidence="1" id="KW-0472">Membrane</keyword>
<keyword evidence="1" id="KW-1133">Transmembrane helix</keyword>
<gene>
    <name evidence="2" type="ORF">COX38_01310</name>
</gene>
<accession>A0A2G9YSW4</accession>
<name>A0A2G9YSW4_9BACT</name>
<proteinExistence type="predicted"/>
<protein>
    <submittedName>
        <fullName evidence="2">Uncharacterized protein</fullName>
    </submittedName>
</protein>
<dbReference type="EMBL" id="PCRN01000052">
    <property type="protein sequence ID" value="PIP22318.1"/>
    <property type="molecule type" value="Genomic_DNA"/>
</dbReference>